<proteinExistence type="predicted"/>
<comment type="caution">
    <text evidence="1">The sequence shown here is derived from an EMBL/GenBank/DDBJ whole genome shotgun (WGS) entry which is preliminary data.</text>
</comment>
<dbReference type="Proteomes" id="UP000663873">
    <property type="component" value="Unassembled WGS sequence"/>
</dbReference>
<feature type="non-terminal residue" evidence="1">
    <location>
        <position position="80"/>
    </location>
</feature>
<evidence type="ECO:0000313" key="2">
    <source>
        <dbReference type="Proteomes" id="UP000663873"/>
    </source>
</evidence>
<gene>
    <name evidence="1" type="ORF">UJA718_LOCUS45415</name>
</gene>
<evidence type="ECO:0000313" key="1">
    <source>
        <dbReference type="EMBL" id="CAF4898671.1"/>
    </source>
</evidence>
<feature type="non-terminal residue" evidence="1">
    <location>
        <position position="1"/>
    </location>
</feature>
<organism evidence="1 2">
    <name type="scientific">Rotaria socialis</name>
    <dbReference type="NCBI Taxonomy" id="392032"/>
    <lineage>
        <taxon>Eukaryota</taxon>
        <taxon>Metazoa</taxon>
        <taxon>Spiralia</taxon>
        <taxon>Gnathifera</taxon>
        <taxon>Rotifera</taxon>
        <taxon>Eurotatoria</taxon>
        <taxon>Bdelloidea</taxon>
        <taxon>Philodinida</taxon>
        <taxon>Philodinidae</taxon>
        <taxon>Rotaria</taxon>
    </lineage>
</organism>
<dbReference type="EMBL" id="CAJOBP010075975">
    <property type="protein sequence ID" value="CAF4898671.1"/>
    <property type="molecule type" value="Genomic_DNA"/>
</dbReference>
<dbReference type="AlphaFoldDB" id="A0A821UY62"/>
<accession>A0A821UY62</accession>
<name>A0A821UY62_9BILA</name>
<keyword evidence="2" id="KW-1185">Reference proteome</keyword>
<sequence>AYKNLPKSFDSLRIPTPIDLNTITDSNLRQRLNEQCQKILQRTTSDMMLVYIAIAETKYNEWQIKFDKAINDMKKNLTRE</sequence>
<protein>
    <submittedName>
        <fullName evidence="1">Uncharacterized protein</fullName>
    </submittedName>
</protein>
<reference evidence="1" key="1">
    <citation type="submission" date="2021-02" db="EMBL/GenBank/DDBJ databases">
        <authorList>
            <person name="Nowell W R."/>
        </authorList>
    </citation>
    <scope>NUCLEOTIDE SEQUENCE</scope>
</reference>